<proteinExistence type="predicted"/>
<feature type="compositionally biased region" description="Polar residues" evidence="1">
    <location>
        <begin position="53"/>
        <end position="63"/>
    </location>
</feature>
<accession>A0ABQ9G842</accession>
<comment type="caution">
    <text evidence="2">The sequence shown here is derived from an EMBL/GenBank/DDBJ whole genome shotgun (WGS) entry which is preliminary data.</text>
</comment>
<protein>
    <submittedName>
        <fullName evidence="2">Uncharacterized protein</fullName>
    </submittedName>
</protein>
<evidence type="ECO:0000313" key="2">
    <source>
        <dbReference type="EMBL" id="KAJ8867553.1"/>
    </source>
</evidence>
<organism evidence="2 3">
    <name type="scientific">Dryococelus australis</name>
    <dbReference type="NCBI Taxonomy" id="614101"/>
    <lineage>
        <taxon>Eukaryota</taxon>
        <taxon>Metazoa</taxon>
        <taxon>Ecdysozoa</taxon>
        <taxon>Arthropoda</taxon>
        <taxon>Hexapoda</taxon>
        <taxon>Insecta</taxon>
        <taxon>Pterygota</taxon>
        <taxon>Neoptera</taxon>
        <taxon>Polyneoptera</taxon>
        <taxon>Phasmatodea</taxon>
        <taxon>Verophasmatodea</taxon>
        <taxon>Anareolatae</taxon>
        <taxon>Phasmatidae</taxon>
        <taxon>Eurycanthinae</taxon>
        <taxon>Dryococelus</taxon>
    </lineage>
</organism>
<feature type="region of interest" description="Disordered" evidence="1">
    <location>
        <begin position="49"/>
        <end position="77"/>
    </location>
</feature>
<name>A0ABQ9G842_9NEOP</name>
<evidence type="ECO:0000313" key="3">
    <source>
        <dbReference type="Proteomes" id="UP001159363"/>
    </source>
</evidence>
<dbReference type="Proteomes" id="UP001159363">
    <property type="component" value="Chromosome 14"/>
</dbReference>
<feature type="compositionally biased region" description="Basic and acidic residues" evidence="1">
    <location>
        <begin position="68"/>
        <end position="77"/>
    </location>
</feature>
<evidence type="ECO:0000256" key="1">
    <source>
        <dbReference type="SAM" id="MobiDB-lite"/>
    </source>
</evidence>
<keyword evidence="3" id="KW-1185">Reference proteome</keyword>
<dbReference type="EMBL" id="JARBHB010000015">
    <property type="protein sequence ID" value="KAJ8867553.1"/>
    <property type="molecule type" value="Genomic_DNA"/>
</dbReference>
<gene>
    <name evidence="2" type="ORF">PR048_031355</name>
</gene>
<sequence>MIDSPASRPAFILTLKMTDSSLTQPAVILLELPNRQLVVGEHLTAPVGHGVQATKSSGGSLVSRQKRSGFESRRGDPDSRIRRVTLVGTLHFLTPSSRRHPVHASSFNSGRVLTNKLQGLRLHWRGFLVLWFWSSARVPTTGSDSKWGRSGLVDRTIAIGAAVSKWIDIYQMGPQWPSGLRDSKWGRSGSTDRAIPNGATVAQWIELYNVGPQWPTVSLLASYQGELGLIPGRVTGFSQVGIVQYDTIDRRVSSGVFLYPVLTFRRRSILISITLVGSQDLVEQKVKHQCSREVDACTNHSRTIASHLFARSSALFLRQVYSAFLFARLVRRHQLEPLYPLLTQKYGNQLTSGKCRRSLLFPRAENIGVSSTFPCDSCRNRGRLLIGCSIFPLCLFGVVGVHVNQTTRQKRKCRNGYTGDAVLVACAVVARASPQGRWFVRPGPVTSRPGSIALGRFKNASYSYFIYSSFHSLSPRLSLGEGGGRERGGRGGGDSFPGPVASAQAINGIVSECLELVNGKGRLLSAILSNKSGRGRLSRQDRRSDRFAAMNLRRKYKMFGCKSLGWEADSCLIHQGATVAERLARPPPTKANRVQSPAGSPDFRMWGSCRTMPLDSGFSRGISHLPRPFHFGAAPY</sequence>
<reference evidence="2 3" key="1">
    <citation type="submission" date="2023-02" db="EMBL/GenBank/DDBJ databases">
        <title>LHISI_Scaffold_Assembly.</title>
        <authorList>
            <person name="Stuart O.P."/>
            <person name="Cleave R."/>
            <person name="Magrath M.J.L."/>
            <person name="Mikheyev A.S."/>
        </authorList>
    </citation>
    <scope>NUCLEOTIDE SEQUENCE [LARGE SCALE GENOMIC DNA]</scope>
    <source>
        <strain evidence="2">Daus_M_001</strain>
        <tissue evidence="2">Leg muscle</tissue>
    </source>
</reference>